<dbReference type="VEuPathDB" id="FungiDB:GLRG_02101"/>
<dbReference type="EMBL" id="GG697336">
    <property type="protein sequence ID" value="EFQ26930.1"/>
    <property type="molecule type" value="Genomic_DNA"/>
</dbReference>
<dbReference type="GeneID" id="24407466"/>
<proteinExistence type="predicted"/>
<evidence type="ECO:0000313" key="1">
    <source>
        <dbReference type="EMBL" id="EFQ26930.1"/>
    </source>
</evidence>
<evidence type="ECO:0000313" key="2">
    <source>
        <dbReference type="Proteomes" id="UP000008782"/>
    </source>
</evidence>
<name>E3Q7R8_COLGM</name>
<organism evidence="2">
    <name type="scientific">Colletotrichum graminicola (strain M1.001 / M2 / FGSC 10212)</name>
    <name type="common">Maize anthracnose fungus</name>
    <name type="synonym">Glomerella graminicola</name>
    <dbReference type="NCBI Taxonomy" id="645133"/>
    <lineage>
        <taxon>Eukaryota</taxon>
        <taxon>Fungi</taxon>
        <taxon>Dikarya</taxon>
        <taxon>Ascomycota</taxon>
        <taxon>Pezizomycotina</taxon>
        <taxon>Sordariomycetes</taxon>
        <taxon>Hypocreomycetidae</taxon>
        <taxon>Glomerellales</taxon>
        <taxon>Glomerellaceae</taxon>
        <taxon>Colletotrichum</taxon>
        <taxon>Colletotrichum graminicola species complex</taxon>
    </lineage>
</organism>
<sequence>MVLVMANTTKIRWNYCRVVGCHRPLQETEPSTLLPNTSPVFGHKHPTQDSIPVRYWEFPRTLPHAGTTSTLFLPVDMRLIPGQPLNHPCSISFPHDFPAIIPPKKPPA</sequence>
<protein>
    <submittedName>
        <fullName evidence="1">Uncharacterized protein</fullName>
    </submittedName>
</protein>
<gene>
    <name evidence="1" type="ORF">GLRG_02101</name>
</gene>
<dbReference type="RefSeq" id="XP_008090950.1">
    <property type="nucleotide sequence ID" value="XM_008092759.1"/>
</dbReference>
<dbReference type="HOGENOM" id="CLU_2196763_0_0_1"/>
<keyword evidence="2" id="KW-1185">Reference proteome</keyword>
<dbReference type="Proteomes" id="UP000008782">
    <property type="component" value="Unassembled WGS sequence"/>
</dbReference>
<reference evidence="2" key="1">
    <citation type="journal article" date="2012" name="Nat. Genet.">
        <title>Lifestyle transitions in plant pathogenic Colletotrichum fungi deciphered by genome and transcriptome analyses.</title>
        <authorList>
            <person name="O'Connell R.J."/>
            <person name="Thon M.R."/>
            <person name="Hacquard S."/>
            <person name="Amyotte S.G."/>
            <person name="Kleemann J."/>
            <person name="Torres M.F."/>
            <person name="Damm U."/>
            <person name="Buiate E.A."/>
            <person name="Epstein L."/>
            <person name="Alkan N."/>
            <person name="Altmueller J."/>
            <person name="Alvarado-Balderrama L."/>
            <person name="Bauser C.A."/>
            <person name="Becker C."/>
            <person name="Birren B.W."/>
            <person name="Chen Z."/>
            <person name="Choi J."/>
            <person name="Crouch J.A."/>
            <person name="Duvick J.P."/>
            <person name="Farman M.A."/>
            <person name="Gan P."/>
            <person name="Heiman D."/>
            <person name="Henrissat B."/>
            <person name="Howard R.J."/>
            <person name="Kabbage M."/>
            <person name="Koch C."/>
            <person name="Kracher B."/>
            <person name="Kubo Y."/>
            <person name="Law A.D."/>
            <person name="Lebrun M.-H."/>
            <person name="Lee Y.-H."/>
            <person name="Miyara I."/>
            <person name="Moore N."/>
            <person name="Neumann U."/>
            <person name="Nordstroem K."/>
            <person name="Panaccione D.G."/>
            <person name="Panstruga R."/>
            <person name="Place M."/>
            <person name="Proctor R.H."/>
            <person name="Prusky D."/>
            <person name="Rech G."/>
            <person name="Reinhardt R."/>
            <person name="Rollins J.A."/>
            <person name="Rounsley S."/>
            <person name="Schardl C.L."/>
            <person name="Schwartz D.C."/>
            <person name="Shenoy N."/>
            <person name="Shirasu K."/>
            <person name="Sikhakolli U.R."/>
            <person name="Stueber K."/>
            <person name="Sukno S.A."/>
            <person name="Sweigard J.A."/>
            <person name="Takano Y."/>
            <person name="Takahara H."/>
            <person name="Trail F."/>
            <person name="van der Does H.C."/>
            <person name="Voll L.M."/>
            <person name="Will I."/>
            <person name="Young S."/>
            <person name="Zeng Q."/>
            <person name="Zhang J."/>
            <person name="Zhou S."/>
            <person name="Dickman M.B."/>
            <person name="Schulze-Lefert P."/>
            <person name="Ver Loren van Themaat E."/>
            <person name="Ma L.-J."/>
            <person name="Vaillancourt L.J."/>
        </authorList>
    </citation>
    <scope>NUCLEOTIDE SEQUENCE [LARGE SCALE GENOMIC DNA]</scope>
    <source>
        <strain evidence="2">M1.001 / M2 / FGSC 10212</strain>
    </source>
</reference>
<accession>E3Q7R8</accession>
<dbReference type="AlphaFoldDB" id="E3Q7R8"/>